<evidence type="ECO:0000313" key="1">
    <source>
        <dbReference type="EMBL" id="GAH63488.1"/>
    </source>
</evidence>
<feature type="non-terminal residue" evidence="1">
    <location>
        <position position="262"/>
    </location>
</feature>
<sequence length="262" mass="27717">AAQLKKGVPAELETVLAGEKKEVAAGVGAGQKAEEGRSYVLDEIDKPIYVGEGLGDLTYKDAVDLAKVRSGRMARPVSGAQSAGPTSAEEIIKIVNAVREWSGGQEGQKSYVVTPGEKGAVVQEVEPGKPLVVPSPTASHPVTYVVDGGEVRELKPGEPLVIKKEVAAPPVQKTFVVRQTSEGMVAEEHDLSKPIIINPSSSPTLPGFPFPVMDSDGKPVLGSDGQPVYANIEPMLKYMGFQGEQRRADERHVALMGLAQTV</sequence>
<gene>
    <name evidence="1" type="ORF">S03H2_50185</name>
</gene>
<protein>
    <submittedName>
        <fullName evidence="1">Uncharacterized protein</fullName>
    </submittedName>
</protein>
<comment type="caution">
    <text evidence="1">The sequence shown here is derived from an EMBL/GenBank/DDBJ whole genome shotgun (WGS) entry which is preliminary data.</text>
</comment>
<feature type="non-terminal residue" evidence="1">
    <location>
        <position position="1"/>
    </location>
</feature>
<proteinExistence type="predicted"/>
<name>X1J152_9ZZZZ</name>
<dbReference type="EMBL" id="BARU01031759">
    <property type="protein sequence ID" value="GAH63488.1"/>
    <property type="molecule type" value="Genomic_DNA"/>
</dbReference>
<dbReference type="AlphaFoldDB" id="X1J152"/>
<accession>X1J152</accession>
<reference evidence="1" key="1">
    <citation type="journal article" date="2014" name="Front. Microbiol.">
        <title>High frequency of phylogenetically diverse reductive dehalogenase-homologous genes in deep subseafloor sedimentary metagenomes.</title>
        <authorList>
            <person name="Kawai M."/>
            <person name="Futagami T."/>
            <person name="Toyoda A."/>
            <person name="Takaki Y."/>
            <person name="Nishi S."/>
            <person name="Hori S."/>
            <person name="Arai W."/>
            <person name="Tsubouchi T."/>
            <person name="Morono Y."/>
            <person name="Uchiyama I."/>
            <person name="Ito T."/>
            <person name="Fujiyama A."/>
            <person name="Inagaki F."/>
            <person name="Takami H."/>
        </authorList>
    </citation>
    <scope>NUCLEOTIDE SEQUENCE</scope>
    <source>
        <strain evidence="1">Expedition CK06-06</strain>
    </source>
</reference>
<organism evidence="1">
    <name type="scientific">marine sediment metagenome</name>
    <dbReference type="NCBI Taxonomy" id="412755"/>
    <lineage>
        <taxon>unclassified sequences</taxon>
        <taxon>metagenomes</taxon>
        <taxon>ecological metagenomes</taxon>
    </lineage>
</organism>